<proteinExistence type="predicted"/>
<dbReference type="Proteomes" id="UP000188573">
    <property type="component" value="Unassembled WGS sequence"/>
</dbReference>
<name>A0A1V3KW74_9PAST</name>
<comment type="caution">
    <text evidence="2">The sequence shown here is derived from an EMBL/GenBank/DDBJ whole genome shotgun (WGS) entry which is preliminary data.</text>
</comment>
<dbReference type="PANTHER" id="PTHR37024">
    <property type="entry name" value="TYPE VI SECRETION SYSTEM DUF2094 AND IMPA-RELATED DOMAIN PROTEIN"/>
    <property type="match status" value="1"/>
</dbReference>
<evidence type="ECO:0000259" key="1">
    <source>
        <dbReference type="Pfam" id="PF06812"/>
    </source>
</evidence>
<dbReference type="NCBIfam" id="TIGR03362">
    <property type="entry name" value="VI_chp_7"/>
    <property type="match status" value="1"/>
</dbReference>
<dbReference type="Pfam" id="PF06812">
    <property type="entry name" value="ImpA_N"/>
    <property type="match status" value="1"/>
</dbReference>
<dbReference type="InterPro" id="IPR010657">
    <property type="entry name" value="ImpA_N"/>
</dbReference>
<dbReference type="PANTHER" id="PTHR37024:SF3">
    <property type="entry name" value="TYPE VI SECRETION SYSTEM PROTEIN TSSA"/>
    <property type="match status" value="1"/>
</dbReference>
<dbReference type="AlphaFoldDB" id="A0A1V3KW74"/>
<gene>
    <name evidence="2" type="ORF">BKG92_07380</name>
</gene>
<reference evidence="2 3" key="1">
    <citation type="submission" date="2016-10" db="EMBL/GenBank/DDBJ databases">
        <title>Rodentibacter gen. nov. and new species.</title>
        <authorList>
            <person name="Christensen H."/>
        </authorList>
    </citation>
    <scope>NUCLEOTIDE SEQUENCE [LARGE SCALE GENOMIC DNA]</scope>
    <source>
        <strain evidence="2 3">Ac81</strain>
    </source>
</reference>
<feature type="domain" description="ImpA N-terminal" evidence="1">
    <location>
        <begin position="19"/>
        <end position="114"/>
    </location>
</feature>
<dbReference type="RefSeq" id="WP_077496909.1">
    <property type="nucleotide sequence ID" value="NZ_MLAG01000037.1"/>
</dbReference>
<organism evidence="2 3">
    <name type="scientific">Rodentibacter ratti</name>
    <dbReference type="NCBI Taxonomy" id="1906745"/>
    <lineage>
        <taxon>Bacteria</taxon>
        <taxon>Pseudomonadati</taxon>
        <taxon>Pseudomonadota</taxon>
        <taxon>Gammaproteobacteria</taxon>
        <taxon>Pasteurellales</taxon>
        <taxon>Pasteurellaceae</taxon>
        <taxon>Rodentibacter</taxon>
    </lineage>
</organism>
<dbReference type="InterPro" id="IPR017739">
    <property type="entry name" value="T6SS-assoc_VCA0119"/>
</dbReference>
<dbReference type="EMBL" id="MLAG01000037">
    <property type="protein sequence ID" value="OOF81937.1"/>
    <property type="molecule type" value="Genomic_DNA"/>
</dbReference>
<evidence type="ECO:0000313" key="3">
    <source>
        <dbReference type="Proteomes" id="UP000188573"/>
    </source>
</evidence>
<accession>A0A1V3KW74</accession>
<evidence type="ECO:0000313" key="2">
    <source>
        <dbReference type="EMBL" id="OOF81937.1"/>
    </source>
</evidence>
<protein>
    <submittedName>
        <fullName evidence="2">Type VI secretion system ImpA domain-containing protein</fullName>
    </submittedName>
</protein>
<sequence>MDYLEHHPWRQSLLNAIANDIGADIADENPDWEYLDGEMVKLGSLEHELLNIETVQKIAIALLSAESKDLRILAHLLRTLQHSGKPLELLLGLQLFTDYVEHFWQRAAPVSEMKKYRLGLQIIKRFDKSALQFRHKSSRLERESAETLFEKLSQCFKGNKLEPEIQALRQSYLLNAEKQDSPALQETKVSTASSMKEKGIKESGGVLAKPVEIDTSNERAWKNTLFKVVEYLSEKDVTSPISYQLRRYTMWHTITSLPIAEENKTPLSPPSADRIAEYEKALEQPTLALWKEIEHSLMVSPFWFYGHYLSAQVAEKLGYNQIVKTIKESLAEFLARLPQLSTLCFNDGSEFCPQVVLDWLSRKEKVASTATISLENLADCDIQTILMKMNERVHSDIRSQFYTQLFLAQQLEQRGLSNLARQHYLAIERAIDTFSVKEWEKTLSELLEEKLKE</sequence>
<dbReference type="Pfam" id="PF16989">
    <property type="entry name" value="T6SS_VasJ"/>
    <property type="match status" value="1"/>
</dbReference>
<keyword evidence="3" id="KW-1185">Reference proteome</keyword>